<reference evidence="1 2" key="1">
    <citation type="submission" date="2024-01" db="EMBL/GenBank/DDBJ databases">
        <authorList>
            <person name="Alioto T."/>
            <person name="Alioto T."/>
            <person name="Gomez Garrido J."/>
        </authorList>
    </citation>
    <scope>NUCLEOTIDE SEQUENCE [LARGE SCALE GENOMIC DNA]</scope>
</reference>
<organism evidence="1 2">
    <name type="scientific">Scomber scombrus</name>
    <name type="common">Atlantic mackerel</name>
    <name type="synonym">Scomber vernalis</name>
    <dbReference type="NCBI Taxonomy" id="13677"/>
    <lineage>
        <taxon>Eukaryota</taxon>
        <taxon>Metazoa</taxon>
        <taxon>Chordata</taxon>
        <taxon>Craniata</taxon>
        <taxon>Vertebrata</taxon>
        <taxon>Euteleostomi</taxon>
        <taxon>Actinopterygii</taxon>
        <taxon>Neopterygii</taxon>
        <taxon>Teleostei</taxon>
        <taxon>Neoteleostei</taxon>
        <taxon>Acanthomorphata</taxon>
        <taxon>Pelagiaria</taxon>
        <taxon>Scombriformes</taxon>
        <taxon>Scombridae</taxon>
        <taxon>Scomber</taxon>
    </lineage>
</organism>
<accession>A0AAV1N037</accession>
<evidence type="ECO:0000313" key="2">
    <source>
        <dbReference type="Proteomes" id="UP001314229"/>
    </source>
</evidence>
<evidence type="ECO:0000313" key="1">
    <source>
        <dbReference type="EMBL" id="CAK6952770.1"/>
    </source>
</evidence>
<comment type="caution">
    <text evidence="1">The sequence shown here is derived from an EMBL/GenBank/DDBJ whole genome shotgun (WGS) entry which is preliminary data.</text>
</comment>
<dbReference type="AlphaFoldDB" id="A0AAV1N037"/>
<name>A0AAV1N037_SCOSC</name>
<protein>
    <submittedName>
        <fullName evidence="1">Uncharacterized protein</fullName>
    </submittedName>
</protein>
<dbReference type="EMBL" id="CAWUFR010000011">
    <property type="protein sequence ID" value="CAK6952770.1"/>
    <property type="molecule type" value="Genomic_DNA"/>
</dbReference>
<gene>
    <name evidence="1" type="ORF">FSCOSCO3_A033308</name>
</gene>
<sequence length="139" mass="15500">MPVATLCVQMDQCARCHSSDYIEAEGSRQREEEKDWGGGVGRRVKEADSETASEYRDKCLRAIACAVMGDQYVLLICNKTDDVMFTTNMKFRDARMLVGTEQWHGKKDLDCKLTTDGFGDALCDVREAVTIPYSGGISQ</sequence>
<keyword evidence="2" id="KW-1185">Reference proteome</keyword>
<dbReference type="Proteomes" id="UP001314229">
    <property type="component" value="Unassembled WGS sequence"/>
</dbReference>
<proteinExistence type="predicted"/>